<dbReference type="EMBL" id="AP009552">
    <property type="protein sequence ID" value="BAG02279.1"/>
    <property type="molecule type" value="Genomic_DNA"/>
</dbReference>
<dbReference type="Proteomes" id="UP000001510">
    <property type="component" value="Chromosome"/>
</dbReference>
<dbReference type="STRING" id="449447.MAE_24570"/>
<evidence type="ECO:0000313" key="1">
    <source>
        <dbReference type="EMBL" id="BAG02279.1"/>
    </source>
</evidence>
<dbReference type="KEGG" id="mar:MAE_24570"/>
<organism evidence="1 2">
    <name type="scientific">Microcystis aeruginosa (strain NIES-843 / IAM M-2473)</name>
    <dbReference type="NCBI Taxonomy" id="449447"/>
    <lineage>
        <taxon>Bacteria</taxon>
        <taxon>Bacillati</taxon>
        <taxon>Cyanobacteriota</taxon>
        <taxon>Cyanophyceae</taxon>
        <taxon>Oscillatoriophycideae</taxon>
        <taxon>Chroococcales</taxon>
        <taxon>Microcystaceae</taxon>
        <taxon>Microcystis</taxon>
    </lineage>
</organism>
<dbReference type="EnsemblBacteria" id="BAG02279">
    <property type="protein sequence ID" value="BAG02279"/>
    <property type="gene ID" value="MAE_24570"/>
</dbReference>
<evidence type="ECO:0000313" key="2">
    <source>
        <dbReference type="Proteomes" id="UP000001510"/>
    </source>
</evidence>
<proteinExistence type="predicted"/>
<dbReference type="HOGENOM" id="CLU_2260517_0_0_3"/>
<gene>
    <name evidence="1" type="ordered locus">MAE_24570</name>
</gene>
<name>B0JHC7_MICAN</name>
<protein>
    <submittedName>
        <fullName evidence="1">Uncharacterized protein</fullName>
    </submittedName>
</protein>
<sequence length="103" mass="12115">MSISVIPAKSLTFFRYQLLRRFRWLNNICHLKIALGLRYWVEKFRNYVPQHFLITHNIPHLAIPIIQGDQKFPKLLPLILALVSMPSKQLLISPTLKGTYKVF</sequence>
<accession>B0JHC7</accession>
<dbReference type="AlphaFoldDB" id="B0JHC7"/>
<reference evidence="1 2" key="1">
    <citation type="journal article" date="2007" name="DNA Res.">
        <title>Complete genomic structure of the bloom-forming toxic cyanobacterium Microcystis aeruginosa NIES-843.</title>
        <authorList>
            <person name="Kaneko T."/>
            <person name="Nakajima N."/>
            <person name="Okamoto S."/>
            <person name="Suzuki I."/>
            <person name="Tanabe Y."/>
            <person name="Tamaoki M."/>
            <person name="Nakamura Y."/>
            <person name="Kasai F."/>
            <person name="Watanabe A."/>
            <person name="Kawashima K."/>
            <person name="Kishida Y."/>
            <person name="Ono A."/>
            <person name="Shimizu Y."/>
            <person name="Takahashi C."/>
            <person name="Minami C."/>
            <person name="Fujishiro T."/>
            <person name="Kohara M."/>
            <person name="Katoh M."/>
            <person name="Nakazaki N."/>
            <person name="Nakayama S."/>
            <person name="Yamada M."/>
            <person name="Tabata S."/>
            <person name="Watanabe M.M."/>
        </authorList>
    </citation>
    <scope>NUCLEOTIDE SEQUENCE [LARGE SCALE GENOMIC DNA]</scope>
    <source>
        <strain evidence="2">NIES-843 / IAM M-247</strain>
    </source>
</reference>
<keyword evidence="2" id="KW-1185">Reference proteome</keyword>
<dbReference type="PaxDb" id="449447-MAE_24570"/>